<dbReference type="eggNOG" id="COG4771">
    <property type="taxonomic scope" value="Bacteria"/>
</dbReference>
<dbReference type="GO" id="GO:0044718">
    <property type="term" value="P:siderophore transmembrane transport"/>
    <property type="evidence" value="ECO:0007669"/>
    <property type="project" value="TreeGrafter"/>
</dbReference>
<dbReference type="EMBL" id="CU207211">
    <property type="protein sequence ID" value="CAL63548.1"/>
    <property type="molecule type" value="Genomic_DNA"/>
</dbReference>
<evidence type="ECO:0000256" key="4">
    <source>
        <dbReference type="ARBA" id="ARBA00022452"/>
    </source>
</evidence>
<evidence type="ECO:0000256" key="3">
    <source>
        <dbReference type="ARBA" id="ARBA00022448"/>
    </source>
</evidence>
<dbReference type="Pfam" id="PF00593">
    <property type="entry name" value="TonB_dep_Rec_b-barrel"/>
    <property type="match status" value="1"/>
</dbReference>
<evidence type="ECO:0000256" key="13">
    <source>
        <dbReference type="RuleBase" id="RU003357"/>
    </source>
</evidence>
<keyword evidence="10 11" id="KW-0998">Cell outer membrane</keyword>
<dbReference type="PROSITE" id="PS52016">
    <property type="entry name" value="TONB_DEPENDENT_REC_3"/>
    <property type="match status" value="1"/>
</dbReference>
<comment type="subcellular location">
    <subcellularLocation>
        <location evidence="1 11">Cell outer membrane</location>
        <topology evidence="1 11">Multi-pass membrane protein</topology>
    </subcellularLocation>
</comment>
<organism evidence="17 18">
    <name type="scientific">Herminiimonas arsenicoxydans</name>
    <dbReference type="NCBI Taxonomy" id="204773"/>
    <lineage>
        <taxon>Bacteria</taxon>
        <taxon>Pseudomonadati</taxon>
        <taxon>Pseudomonadota</taxon>
        <taxon>Betaproteobacteria</taxon>
        <taxon>Burkholderiales</taxon>
        <taxon>Oxalobacteraceae</taxon>
        <taxon>Herminiimonas</taxon>
    </lineage>
</organism>
<dbReference type="InterPro" id="IPR036942">
    <property type="entry name" value="Beta-barrel_TonB_sf"/>
</dbReference>
<protein>
    <submittedName>
        <fullName evidence="17">TonB dependent receptor</fullName>
    </submittedName>
</protein>
<dbReference type="SUPFAM" id="SSF56935">
    <property type="entry name" value="Porins"/>
    <property type="match status" value="1"/>
</dbReference>
<evidence type="ECO:0000259" key="15">
    <source>
        <dbReference type="Pfam" id="PF00593"/>
    </source>
</evidence>
<dbReference type="GO" id="GO:0015344">
    <property type="term" value="F:siderophore uptake transmembrane transporter activity"/>
    <property type="evidence" value="ECO:0007669"/>
    <property type="project" value="TreeGrafter"/>
</dbReference>
<dbReference type="InterPro" id="IPR000531">
    <property type="entry name" value="Beta-barrel_TonB"/>
</dbReference>
<evidence type="ECO:0000256" key="10">
    <source>
        <dbReference type="ARBA" id="ARBA00023237"/>
    </source>
</evidence>
<proteinExistence type="inferred from homology"/>
<keyword evidence="9 17" id="KW-0675">Receptor</keyword>
<accession>A4GAL1</accession>
<keyword evidence="6 14" id="KW-0732">Signal</keyword>
<keyword evidence="7 13" id="KW-0798">TonB box</keyword>
<feature type="chain" id="PRO_5002669258" evidence="14">
    <location>
        <begin position="25"/>
        <end position="672"/>
    </location>
</feature>
<evidence type="ECO:0000256" key="5">
    <source>
        <dbReference type="ARBA" id="ARBA00022692"/>
    </source>
</evidence>
<dbReference type="InterPro" id="IPR012910">
    <property type="entry name" value="Plug_dom"/>
</dbReference>
<feature type="signal peptide" evidence="14">
    <location>
        <begin position="1"/>
        <end position="24"/>
    </location>
</feature>
<evidence type="ECO:0000256" key="11">
    <source>
        <dbReference type="PROSITE-ProRule" id="PRU01360"/>
    </source>
</evidence>
<dbReference type="Gene3D" id="2.170.130.10">
    <property type="entry name" value="TonB-dependent receptor, plug domain"/>
    <property type="match status" value="1"/>
</dbReference>
<evidence type="ECO:0000313" key="17">
    <source>
        <dbReference type="EMBL" id="CAL63548.1"/>
    </source>
</evidence>
<evidence type="ECO:0000256" key="12">
    <source>
        <dbReference type="PROSITE-ProRule" id="PRU10144"/>
    </source>
</evidence>
<dbReference type="GO" id="GO:0009279">
    <property type="term" value="C:cell outer membrane"/>
    <property type="evidence" value="ECO:0007669"/>
    <property type="project" value="UniProtKB-SubCell"/>
</dbReference>
<evidence type="ECO:0000259" key="16">
    <source>
        <dbReference type="Pfam" id="PF07715"/>
    </source>
</evidence>
<dbReference type="InterPro" id="IPR010917">
    <property type="entry name" value="TonB_rcpt_CS"/>
</dbReference>
<dbReference type="KEGG" id="har:HEAR3447"/>
<evidence type="ECO:0000256" key="8">
    <source>
        <dbReference type="ARBA" id="ARBA00023136"/>
    </source>
</evidence>
<sequence>MNNKFSRTTIATALVLAFGNTAFAADPANESNIFTLGEINVSGSRAAIPATGGSIVTHEEMNDFNRETVVDALDLLPGVSTTGGGQRNERMFYVRGFDSRQVPVFIDGIPVYVSYDGYVDLARFTTYDIASIEVAKGFSSVLYGPNTLGGAVNLVSRRPVKTFEGNIGVGVHANDRLNSNGSSTNINLGTNQGMWYAQLGLSYLDKSAYTMSRDFRPVAAQPDRERRNAYSTDKKINLKVGLTPNATDEYALNYVNQKGEKGSPPYAGTAINPNYWKWPAWDKESLYFISNTVIGQDAYIKVRAFYDKFTNRLNAFDDARYATVTKNSSFYSFYDDYSYGGSVEYGNKLSPFNTLKVALHLKEDFHREHNLGEPVQNYRDRTTSISVEDTHKLTDKLDLLTGASYDKRNGKEAQEYDKTRGLYNFPVRDTSAFNPQAGLIYHLSDTGNAYLTVARKSRMPTIKNRYSGGLGTTIPSPDLNVERAINYQFGISEKLTAKTRVDASVFYSDVTDMMQSIEVPGTVCNNGNLCKQMQNIGKVSIKGIELSMDSAVTRTLDLGGSYTYVERDNKSDPAKLLTEVPAHKLVAYAKWAAMPKLNVIANAEYNSRRYTNDTGTRVAAGFTLVNAKLSYALQKDVTLEAGVNNMFDRNYAYTEGFYEEGRNFFANLNYRF</sequence>
<dbReference type="CDD" id="cd01347">
    <property type="entry name" value="ligand_gated_channel"/>
    <property type="match status" value="1"/>
</dbReference>
<name>A4GAL1_HERAR</name>
<evidence type="ECO:0000256" key="14">
    <source>
        <dbReference type="SAM" id="SignalP"/>
    </source>
</evidence>
<feature type="domain" description="TonB-dependent receptor plug" evidence="16">
    <location>
        <begin position="54"/>
        <end position="151"/>
    </location>
</feature>
<dbReference type="PANTHER" id="PTHR30069">
    <property type="entry name" value="TONB-DEPENDENT OUTER MEMBRANE RECEPTOR"/>
    <property type="match status" value="1"/>
</dbReference>
<dbReference type="InterPro" id="IPR039426">
    <property type="entry name" value="TonB-dep_rcpt-like"/>
</dbReference>
<keyword evidence="8 11" id="KW-0472">Membrane</keyword>
<dbReference type="HOGENOM" id="CLU_008287_8_2_4"/>
<dbReference type="PANTHER" id="PTHR30069:SF29">
    <property type="entry name" value="HEMOGLOBIN AND HEMOGLOBIN-HAPTOGLOBIN-BINDING PROTEIN 1-RELATED"/>
    <property type="match status" value="1"/>
</dbReference>
<evidence type="ECO:0000313" key="18">
    <source>
        <dbReference type="Proteomes" id="UP000006697"/>
    </source>
</evidence>
<keyword evidence="5 11" id="KW-0812">Transmembrane</keyword>
<dbReference type="AlphaFoldDB" id="A4GAL1"/>
<keyword evidence="18" id="KW-1185">Reference proteome</keyword>
<dbReference type="Proteomes" id="UP000006697">
    <property type="component" value="Chromosome"/>
</dbReference>
<evidence type="ECO:0000256" key="6">
    <source>
        <dbReference type="ARBA" id="ARBA00022729"/>
    </source>
</evidence>
<gene>
    <name evidence="17" type="ordered locus">HEAR3447</name>
</gene>
<evidence type="ECO:0000256" key="9">
    <source>
        <dbReference type="ARBA" id="ARBA00023170"/>
    </source>
</evidence>
<dbReference type="Pfam" id="PF07715">
    <property type="entry name" value="Plug"/>
    <property type="match status" value="1"/>
</dbReference>
<evidence type="ECO:0000256" key="1">
    <source>
        <dbReference type="ARBA" id="ARBA00004571"/>
    </source>
</evidence>
<feature type="short sequence motif" description="TonB C-terminal box" evidence="12">
    <location>
        <begin position="655"/>
        <end position="672"/>
    </location>
</feature>
<reference evidence="17 18" key="1">
    <citation type="journal article" date="2007" name="PLoS Genet.">
        <title>A tale of two oxidation states: bacterial colonization of arsenic-rich environments.</title>
        <authorList>
            <person name="Muller D."/>
            <person name="Medigue C."/>
            <person name="Koechler S."/>
            <person name="Barbe V."/>
            <person name="Barakat M."/>
            <person name="Talla E."/>
            <person name="Bonnefoy V."/>
            <person name="Krin E."/>
            <person name="Arsene-Ploetze F."/>
            <person name="Carapito C."/>
            <person name="Chandler M."/>
            <person name="Cournoyer B."/>
            <person name="Cruveiller S."/>
            <person name="Dossat C."/>
            <person name="Duval S."/>
            <person name="Heymann M."/>
            <person name="Leize E."/>
            <person name="Lieutaud A."/>
            <person name="Lievremont D."/>
            <person name="Makita Y."/>
            <person name="Mangenot S."/>
            <person name="Nitschke W."/>
            <person name="Ortet P."/>
            <person name="Perdrial N."/>
            <person name="Schoepp B."/>
            <person name="Siguier N."/>
            <person name="Simeonova D.D."/>
            <person name="Rouy Z."/>
            <person name="Segurens B."/>
            <person name="Turlin E."/>
            <person name="Vallenet D."/>
            <person name="Van Dorsselaer A."/>
            <person name="Weiss S."/>
            <person name="Weissenbach J."/>
            <person name="Lett M.C."/>
            <person name="Danchin A."/>
            <person name="Bertin P.N."/>
        </authorList>
    </citation>
    <scope>NUCLEOTIDE SEQUENCE [LARGE SCALE GENOMIC DNA]</scope>
    <source>
        <strain evidence="18">ULPAs1</strain>
    </source>
</reference>
<keyword evidence="4 11" id="KW-1134">Transmembrane beta strand</keyword>
<evidence type="ECO:0000256" key="7">
    <source>
        <dbReference type="ARBA" id="ARBA00023077"/>
    </source>
</evidence>
<dbReference type="STRING" id="204773.HEAR3447"/>
<dbReference type="PROSITE" id="PS01156">
    <property type="entry name" value="TONB_DEPENDENT_REC_2"/>
    <property type="match status" value="1"/>
</dbReference>
<dbReference type="OrthoDB" id="98353at2"/>
<dbReference type="Gene3D" id="2.40.170.20">
    <property type="entry name" value="TonB-dependent receptor, beta-barrel domain"/>
    <property type="match status" value="1"/>
</dbReference>
<dbReference type="InterPro" id="IPR037066">
    <property type="entry name" value="Plug_dom_sf"/>
</dbReference>
<evidence type="ECO:0000256" key="2">
    <source>
        <dbReference type="ARBA" id="ARBA00009810"/>
    </source>
</evidence>
<comment type="similarity">
    <text evidence="2 11 13">Belongs to the TonB-dependent receptor family.</text>
</comment>
<feature type="domain" description="TonB-dependent receptor-like beta-barrel" evidence="15">
    <location>
        <begin position="175"/>
        <end position="645"/>
    </location>
</feature>
<keyword evidence="3 11" id="KW-0813">Transport</keyword>